<name>A0A9X3N0A6_9ACTN</name>
<comment type="caution">
    <text evidence="2">The sequence shown here is derived from an EMBL/GenBank/DDBJ whole genome shotgun (WGS) entry which is preliminary data.</text>
</comment>
<feature type="region of interest" description="Disordered" evidence="1">
    <location>
        <begin position="60"/>
        <end position="84"/>
    </location>
</feature>
<accession>A0A9X3N0A6</accession>
<protein>
    <submittedName>
        <fullName evidence="2">Uncharacterized protein</fullName>
    </submittedName>
</protein>
<evidence type="ECO:0000256" key="1">
    <source>
        <dbReference type="SAM" id="MobiDB-lite"/>
    </source>
</evidence>
<dbReference type="AlphaFoldDB" id="A0A9X3N0A6"/>
<dbReference type="Proteomes" id="UP001149140">
    <property type="component" value="Unassembled WGS sequence"/>
</dbReference>
<keyword evidence="3" id="KW-1185">Reference proteome</keyword>
<proteinExistence type="predicted"/>
<organism evidence="2 3">
    <name type="scientific">Solirubrobacter ginsenosidimutans</name>
    <dbReference type="NCBI Taxonomy" id="490573"/>
    <lineage>
        <taxon>Bacteria</taxon>
        <taxon>Bacillati</taxon>
        <taxon>Actinomycetota</taxon>
        <taxon>Thermoleophilia</taxon>
        <taxon>Solirubrobacterales</taxon>
        <taxon>Solirubrobacteraceae</taxon>
        <taxon>Solirubrobacter</taxon>
    </lineage>
</organism>
<dbReference type="RefSeq" id="WP_270043897.1">
    <property type="nucleotide sequence ID" value="NZ_JAPDOD010000036.1"/>
</dbReference>
<dbReference type="EMBL" id="JAPDOD010000036">
    <property type="protein sequence ID" value="MDA0164645.1"/>
    <property type="molecule type" value="Genomic_DNA"/>
</dbReference>
<gene>
    <name evidence="2" type="ORF">OM076_30540</name>
</gene>
<evidence type="ECO:0000313" key="3">
    <source>
        <dbReference type="Proteomes" id="UP001149140"/>
    </source>
</evidence>
<sequence>MSDISPREPWPGYADLDESAREDLLAKKFQQAKDQNDQDYALALAAAVANYELVLELQPDTTRSEPVAARAAGLHDDAGSWMGS</sequence>
<evidence type="ECO:0000313" key="2">
    <source>
        <dbReference type="EMBL" id="MDA0164645.1"/>
    </source>
</evidence>
<reference evidence="2" key="1">
    <citation type="submission" date="2022-10" db="EMBL/GenBank/DDBJ databases">
        <title>The WGS of Solirubrobacter ginsenosidimutans DSM 21036.</title>
        <authorList>
            <person name="Jiang Z."/>
        </authorList>
    </citation>
    <scope>NUCLEOTIDE SEQUENCE</scope>
    <source>
        <strain evidence="2">DSM 21036</strain>
    </source>
</reference>